<name>A0A0F4NK41_9VIBR</name>
<dbReference type="InterPro" id="IPR006665">
    <property type="entry name" value="OmpA-like"/>
</dbReference>
<protein>
    <submittedName>
        <fullName evidence="7">Membrane protein</fullName>
    </submittedName>
</protein>
<dbReference type="InterPro" id="IPR050330">
    <property type="entry name" value="Bact_OuterMem_StrucFunc"/>
</dbReference>
<comment type="subcellular location">
    <subcellularLocation>
        <location evidence="1">Cell outer membrane</location>
    </subcellularLocation>
</comment>
<evidence type="ECO:0000256" key="4">
    <source>
        <dbReference type="PROSITE-ProRule" id="PRU00473"/>
    </source>
</evidence>
<dbReference type="InterPro" id="IPR036737">
    <property type="entry name" value="OmpA-like_sf"/>
</dbReference>
<evidence type="ECO:0000256" key="5">
    <source>
        <dbReference type="SAM" id="SignalP"/>
    </source>
</evidence>
<dbReference type="PROSITE" id="PS51123">
    <property type="entry name" value="OMPA_2"/>
    <property type="match status" value="1"/>
</dbReference>
<evidence type="ECO:0000256" key="2">
    <source>
        <dbReference type="ARBA" id="ARBA00023136"/>
    </source>
</evidence>
<dbReference type="SUPFAM" id="SSF103088">
    <property type="entry name" value="OmpA-like"/>
    <property type="match status" value="1"/>
</dbReference>
<dbReference type="PRINTS" id="PR01021">
    <property type="entry name" value="OMPADOMAIN"/>
</dbReference>
<dbReference type="Pfam" id="PF00691">
    <property type="entry name" value="OmpA"/>
    <property type="match status" value="1"/>
</dbReference>
<keyword evidence="8" id="KW-1185">Reference proteome</keyword>
<dbReference type="AlphaFoldDB" id="A0A0F4NK41"/>
<keyword evidence="3" id="KW-0998">Cell outer membrane</keyword>
<reference evidence="7 8" key="1">
    <citation type="journal article" date="2015" name="BMC Genomics">
        <title>Genome mining reveals unlocked bioactive potential of marine Gram-negative bacteria.</title>
        <authorList>
            <person name="Machado H."/>
            <person name="Sonnenschein E.C."/>
            <person name="Melchiorsen J."/>
            <person name="Gram L."/>
        </authorList>
    </citation>
    <scope>NUCLEOTIDE SEQUENCE [LARGE SCALE GENOMIC DNA]</scope>
    <source>
        <strain evidence="7 8">S2757</strain>
    </source>
</reference>
<dbReference type="STRING" id="579748.TW81_10620"/>
<keyword evidence="5" id="KW-0732">Signal</keyword>
<dbReference type="EMBL" id="JXXV01000016">
    <property type="protein sequence ID" value="KJY83432.1"/>
    <property type="molecule type" value="Genomic_DNA"/>
</dbReference>
<gene>
    <name evidence="7" type="ORF">TW81_10620</name>
</gene>
<proteinExistence type="predicted"/>
<evidence type="ECO:0000259" key="6">
    <source>
        <dbReference type="PROSITE" id="PS51123"/>
    </source>
</evidence>
<comment type="caution">
    <text evidence="7">The sequence shown here is derived from an EMBL/GenBank/DDBJ whole genome shotgun (WGS) entry which is preliminary data.</text>
</comment>
<evidence type="ECO:0000256" key="3">
    <source>
        <dbReference type="ARBA" id="ARBA00023237"/>
    </source>
</evidence>
<dbReference type="RefSeq" id="WP_045955673.1">
    <property type="nucleotide sequence ID" value="NZ_JXXV01000016.1"/>
</dbReference>
<dbReference type="PATRIC" id="fig|579748.3.peg.2186"/>
<evidence type="ECO:0000313" key="8">
    <source>
        <dbReference type="Proteomes" id="UP000033673"/>
    </source>
</evidence>
<dbReference type="CDD" id="cd07185">
    <property type="entry name" value="OmpA_C-like"/>
    <property type="match status" value="1"/>
</dbReference>
<dbReference type="OrthoDB" id="9805832at2"/>
<organism evidence="7 8">
    <name type="scientific">Vibrio galatheae</name>
    <dbReference type="NCBI Taxonomy" id="579748"/>
    <lineage>
        <taxon>Bacteria</taxon>
        <taxon>Pseudomonadati</taxon>
        <taxon>Pseudomonadota</taxon>
        <taxon>Gammaproteobacteria</taxon>
        <taxon>Vibrionales</taxon>
        <taxon>Vibrionaceae</taxon>
        <taxon>Vibrio</taxon>
    </lineage>
</organism>
<feature type="signal peptide" evidence="5">
    <location>
        <begin position="1"/>
        <end position="21"/>
    </location>
</feature>
<evidence type="ECO:0000313" key="7">
    <source>
        <dbReference type="EMBL" id="KJY83432.1"/>
    </source>
</evidence>
<sequence>MNKSLLTLAIVAGIVTAPLNAEDVYEYIDTPTPEQIDDLLDDDNDGVINARDLCPQTPLMAEIDNEGCGTYVKTEQELSLHILFANDSDKIQSDFLAQIREMAEFLKTYPSTSIELQGYASKVGNPDYNMQLSERRATSVEDALIGNGVESDRVRIVGYGDTHLDAGGIDEISHAMNRKVVATVVGHKGSVKEEWTIFTKIKK</sequence>
<dbReference type="InterPro" id="IPR006664">
    <property type="entry name" value="OMP_bac"/>
</dbReference>
<dbReference type="PANTHER" id="PTHR30329">
    <property type="entry name" value="STATOR ELEMENT OF FLAGELLAR MOTOR COMPLEX"/>
    <property type="match status" value="1"/>
</dbReference>
<keyword evidence="2 4" id="KW-0472">Membrane</keyword>
<dbReference type="PANTHER" id="PTHR30329:SF21">
    <property type="entry name" value="LIPOPROTEIN YIAD-RELATED"/>
    <property type="match status" value="1"/>
</dbReference>
<dbReference type="GO" id="GO:0009279">
    <property type="term" value="C:cell outer membrane"/>
    <property type="evidence" value="ECO:0007669"/>
    <property type="project" value="UniProtKB-SubCell"/>
</dbReference>
<dbReference type="Gene3D" id="3.30.1330.60">
    <property type="entry name" value="OmpA-like domain"/>
    <property type="match status" value="1"/>
</dbReference>
<feature type="domain" description="OmpA-like" evidence="6">
    <location>
        <begin position="71"/>
        <end position="188"/>
    </location>
</feature>
<evidence type="ECO:0000256" key="1">
    <source>
        <dbReference type="ARBA" id="ARBA00004442"/>
    </source>
</evidence>
<accession>A0A0F4NK41</accession>
<dbReference type="Proteomes" id="UP000033673">
    <property type="component" value="Unassembled WGS sequence"/>
</dbReference>
<feature type="chain" id="PRO_5002472966" evidence="5">
    <location>
        <begin position="22"/>
        <end position="203"/>
    </location>
</feature>